<gene>
    <name evidence="4" type="primary">LOC110792160</name>
</gene>
<dbReference type="KEGG" id="soe:110792160"/>
<feature type="compositionally biased region" description="Polar residues" evidence="1">
    <location>
        <begin position="220"/>
        <end position="239"/>
    </location>
</feature>
<reference evidence="3" key="1">
    <citation type="journal article" date="2021" name="Nat. Commun.">
        <title>Genomic analyses provide insights into spinach domestication and the genetic basis of agronomic traits.</title>
        <authorList>
            <person name="Cai X."/>
            <person name="Sun X."/>
            <person name="Xu C."/>
            <person name="Sun H."/>
            <person name="Wang X."/>
            <person name="Ge C."/>
            <person name="Zhang Z."/>
            <person name="Wang Q."/>
            <person name="Fei Z."/>
            <person name="Jiao C."/>
            <person name="Wang Q."/>
        </authorList>
    </citation>
    <scope>NUCLEOTIDE SEQUENCE [LARGE SCALE GENOMIC DNA]</scope>
    <source>
        <strain evidence="3">cv. Varoflay</strain>
    </source>
</reference>
<name>A0A9R0IPJ0_SPIOL</name>
<dbReference type="InterPro" id="IPR054722">
    <property type="entry name" value="PolX-like_BBD"/>
</dbReference>
<feature type="region of interest" description="Disordered" evidence="1">
    <location>
        <begin position="220"/>
        <end position="241"/>
    </location>
</feature>
<evidence type="ECO:0000313" key="3">
    <source>
        <dbReference type="Proteomes" id="UP000813463"/>
    </source>
</evidence>
<dbReference type="GeneID" id="110792160"/>
<dbReference type="PANTHER" id="PTHR34222:SF33">
    <property type="entry name" value="RETROTRANSPOSON GAG DOMAIN-CONTAINING PROTEIN"/>
    <property type="match status" value="1"/>
</dbReference>
<proteinExistence type="predicted"/>
<feature type="compositionally biased region" description="Polar residues" evidence="1">
    <location>
        <begin position="1"/>
        <end position="12"/>
    </location>
</feature>
<organism evidence="3 4">
    <name type="scientific">Spinacia oleracea</name>
    <name type="common">Spinach</name>
    <dbReference type="NCBI Taxonomy" id="3562"/>
    <lineage>
        <taxon>Eukaryota</taxon>
        <taxon>Viridiplantae</taxon>
        <taxon>Streptophyta</taxon>
        <taxon>Embryophyta</taxon>
        <taxon>Tracheophyta</taxon>
        <taxon>Spermatophyta</taxon>
        <taxon>Magnoliopsida</taxon>
        <taxon>eudicotyledons</taxon>
        <taxon>Gunneridae</taxon>
        <taxon>Pentapetalae</taxon>
        <taxon>Caryophyllales</taxon>
        <taxon>Chenopodiaceae</taxon>
        <taxon>Chenopodioideae</taxon>
        <taxon>Anserineae</taxon>
        <taxon>Spinacia</taxon>
    </lineage>
</organism>
<dbReference type="AlphaFoldDB" id="A0A9R0IPJ0"/>
<feature type="domain" description="Retrovirus-related Pol polyprotein from transposon TNT 1-94-like beta-barrel" evidence="2">
    <location>
        <begin position="376"/>
        <end position="450"/>
    </location>
</feature>
<dbReference type="PANTHER" id="PTHR34222">
    <property type="entry name" value="GAG_PRE-INTEGRS DOMAIN-CONTAINING PROTEIN"/>
    <property type="match status" value="1"/>
</dbReference>
<dbReference type="RefSeq" id="XP_021852663.2">
    <property type="nucleotide sequence ID" value="XM_021996971.2"/>
</dbReference>
<feature type="region of interest" description="Disordered" evidence="1">
    <location>
        <begin position="1"/>
        <end position="30"/>
    </location>
</feature>
<sequence>MATQNLPPNQDPASPFYLHPTDNTANQLPKPDPTDITYEAWLRCNDMMISWILFNLDSVISKSVLYFNNAREIWLDLEDRFGFVSGPQIYALERQASDITQGSQNVAEFFTEIKSIWDKISAANPLPTCTCNLCTCNLTQKTFKMQQEQRLMQFLMKLGEHLAAARGNLLMMQPLPTLSHAYRMLAQEERQKEISAPVQHESHAFAADRRRYNDYQGRNSYKAQQSGYNRNNYQSTGGNKATGYKRPPSSYYCDHCKVNGHSTERCFKLHGFPPGFTGFKSDKRAADAVYTDEAYYDDMTEYQQLYFPNDREQQPQQPQANFFTPEQCTQLLNLLNKQQVEKVASTDAQFEEGDSSGHAFMACNSYCFLTCSHSSWLLDSGASDHMCASLSMFDSYEPVTGTGECITIPDGRKVSVLHKGTVTINENIQLTGVLHVPDFQYNLLSVNKLCTDHQCTVSFTADKCYLQGHLMKEKEVLGSVKSGLYSVDSEQHQSATSSTTCLAATTCTDPKFGI</sequence>
<accession>A0A9R0IPJ0</accession>
<protein>
    <recommendedName>
        <fullName evidence="2">Retrovirus-related Pol polyprotein from transposon TNT 1-94-like beta-barrel domain-containing protein</fullName>
    </recommendedName>
</protein>
<keyword evidence="3" id="KW-1185">Reference proteome</keyword>
<dbReference type="Proteomes" id="UP000813463">
    <property type="component" value="Chromosome 6"/>
</dbReference>
<evidence type="ECO:0000313" key="4">
    <source>
        <dbReference type="RefSeq" id="XP_021852663.2"/>
    </source>
</evidence>
<dbReference type="Pfam" id="PF22936">
    <property type="entry name" value="Pol_BBD"/>
    <property type="match status" value="1"/>
</dbReference>
<evidence type="ECO:0000256" key="1">
    <source>
        <dbReference type="SAM" id="MobiDB-lite"/>
    </source>
</evidence>
<reference evidence="4" key="2">
    <citation type="submission" date="2025-08" db="UniProtKB">
        <authorList>
            <consortium name="RefSeq"/>
        </authorList>
    </citation>
    <scope>IDENTIFICATION</scope>
    <source>
        <tissue evidence="4">Leaf</tissue>
    </source>
</reference>
<evidence type="ECO:0000259" key="2">
    <source>
        <dbReference type="Pfam" id="PF22936"/>
    </source>
</evidence>